<sequence length="86" mass="9911">MKANFVVFDKEDEDHLFQSKKEIEERFESEKWQKIANSVELKGGNKYPSAAIQKSSRNLARGMLEVVSLLLSWRNTNELGFCLFGV</sequence>
<dbReference type="KEGG" id="ache:ACHE_60978S"/>
<dbReference type="RefSeq" id="XP_043139614.1">
    <property type="nucleotide sequence ID" value="XM_043282213.1"/>
</dbReference>
<name>A0A7R7VUK6_ASPCH</name>
<dbReference type="GeneID" id="66985450"/>
<evidence type="ECO:0000313" key="1">
    <source>
        <dbReference type="EMBL" id="BCR91092.1"/>
    </source>
</evidence>
<accession>A0A7R7VUK6</accession>
<organism evidence="1 2">
    <name type="scientific">Aspergillus chevalieri</name>
    <name type="common">Eurotium chevalieri</name>
    <dbReference type="NCBI Taxonomy" id="182096"/>
    <lineage>
        <taxon>Eukaryota</taxon>
        <taxon>Fungi</taxon>
        <taxon>Dikarya</taxon>
        <taxon>Ascomycota</taxon>
        <taxon>Pezizomycotina</taxon>
        <taxon>Eurotiomycetes</taxon>
        <taxon>Eurotiomycetidae</taxon>
        <taxon>Eurotiales</taxon>
        <taxon>Aspergillaceae</taxon>
        <taxon>Aspergillus</taxon>
        <taxon>Aspergillus subgen. Aspergillus</taxon>
    </lineage>
</organism>
<reference evidence="1" key="1">
    <citation type="submission" date="2021-01" db="EMBL/GenBank/DDBJ databases">
        <authorList>
            <consortium name="Aspergillus chevalieri M1 genome sequencing consortium"/>
            <person name="Kazuki M."/>
            <person name="Futagami T."/>
        </authorList>
    </citation>
    <scope>NUCLEOTIDE SEQUENCE</scope>
    <source>
        <strain evidence="1">M1</strain>
    </source>
</reference>
<dbReference type="Proteomes" id="UP000637239">
    <property type="component" value="Chromosome 6"/>
</dbReference>
<proteinExistence type="predicted"/>
<protein>
    <submittedName>
        <fullName evidence="1">Uncharacterized protein</fullName>
    </submittedName>
</protein>
<dbReference type="AlphaFoldDB" id="A0A7R7VUK6"/>
<dbReference type="EMBL" id="AP024421">
    <property type="protein sequence ID" value="BCR91092.1"/>
    <property type="molecule type" value="Genomic_DNA"/>
</dbReference>
<gene>
    <name evidence="1" type="ORF">ACHE_60978S</name>
</gene>
<reference evidence="1" key="2">
    <citation type="submission" date="2021-02" db="EMBL/GenBank/DDBJ databases">
        <title>Aspergillus chevalieri M1 genome sequence.</title>
        <authorList>
            <person name="Kadooka C."/>
            <person name="Mori K."/>
            <person name="Futagami T."/>
        </authorList>
    </citation>
    <scope>NUCLEOTIDE SEQUENCE</scope>
    <source>
        <strain evidence="1">M1</strain>
    </source>
</reference>
<evidence type="ECO:0000313" key="2">
    <source>
        <dbReference type="Proteomes" id="UP000637239"/>
    </source>
</evidence>
<keyword evidence="2" id="KW-1185">Reference proteome</keyword>